<comment type="caution">
    <text evidence="1">The sequence shown here is derived from an EMBL/GenBank/DDBJ whole genome shotgun (WGS) entry which is preliminary data.</text>
</comment>
<dbReference type="InterPro" id="IPR014974">
    <property type="entry name" value="DUF1833"/>
</dbReference>
<proteinExistence type="predicted"/>
<evidence type="ECO:0000313" key="2">
    <source>
        <dbReference type="Proteomes" id="UP000886748"/>
    </source>
</evidence>
<dbReference type="AlphaFoldDB" id="A0A9D1N083"/>
<sequence length="156" mass="18052">MNRFELDKNSYSRYLGRALKMLIELKHSAFQESFCFINDTKTLELDGKTYQPYPFDIILPSQTETQGTQLVLSNIQNLAANEIRKTINSNENILLDLYIVNIETEAAEKYPAGLFEIFEAQITPESITATINIRHNLDVNMSTINYYRQTFPNLFL</sequence>
<gene>
    <name evidence="1" type="ORF">IAD26_03935</name>
</gene>
<reference evidence="1" key="2">
    <citation type="journal article" date="2021" name="PeerJ">
        <title>Extensive microbial diversity within the chicken gut microbiome revealed by metagenomics and culture.</title>
        <authorList>
            <person name="Gilroy R."/>
            <person name="Ravi A."/>
            <person name="Getino M."/>
            <person name="Pursley I."/>
            <person name="Horton D.L."/>
            <person name="Alikhan N.F."/>
            <person name="Baker D."/>
            <person name="Gharbi K."/>
            <person name="Hall N."/>
            <person name="Watson M."/>
            <person name="Adriaenssens E.M."/>
            <person name="Foster-Nyarko E."/>
            <person name="Jarju S."/>
            <person name="Secka A."/>
            <person name="Antonio M."/>
            <person name="Oren A."/>
            <person name="Chaudhuri R.R."/>
            <person name="La Ragione R."/>
            <person name="Hildebrand F."/>
            <person name="Pallen M.J."/>
        </authorList>
    </citation>
    <scope>NUCLEOTIDE SEQUENCE</scope>
    <source>
        <strain evidence="1">CHK154-7741</strain>
    </source>
</reference>
<reference evidence="1" key="1">
    <citation type="submission" date="2020-10" db="EMBL/GenBank/DDBJ databases">
        <authorList>
            <person name="Gilroy R."/>
        </authorList>
    </citation>
    <scope>NUCLEOTIDE SEQUENCE</scope>
    <source>
        <strain evidence="1">CHK154-7741</strain>
    </source>
</reference>
<organism evidence="1 2">
    <name type="scientific">Candidatus Limenecus avicola</name>
    <dbReference type="NCBI Taxonomy" id="2840847"/>
    <lineage>
        <taxon>Bacteria</taxon>
        <taxon>Bacillati</taxon>
        <taxon>Bacillota</taxon>
        <taxon>Clostridia</taxon>
        <taxon>Eubacteriales</taxon>
        <taxon>Clostridiaceae</taxon>
        <taxon>Clostridiaceae incertae sedis</taxon>
        <taxon>Candidatus Limenecus</taxon>
    </lineage>
</organism>
<dbReference type="Proteomes" id="UP000886748">
    <property type="component" value="Unassembled WGS sequence"/>
</dbReference>
<dbReference type="Pfam" id="PF08875">
    <property type="entry name" value="DUF1833"/>
    <property type="match status" value="1"/>
</dbReference>
<evidence type="ECO:0000313" key="1">
    <source>
        <dbReference type="EMBL" id="HIU92268.1"/>
    </source>
</evidence>
<protein>
    <submittedName>
        <fullName evidence="1">DUF1833 family protein</fullName>
    </submittedName>
</protein>
<name>A0A9D1N083_9CLOT</name>
<accession>A0A9D1N083</accession>
<dbReference type="EMBL" id="DVOD01000029">
    <property type="protein sequence ID" value="HIU92268.1"/>
    <property type="molecule type" value="Genomic_DNA"/>
</dbReference>